<protein>
    <recommendedName>
        <fullName evidence="10">NADH dehydrogenase subunit 5</fullName>
    </recommendedName>
</protein>
<keyword evidence="5" id="KW-1133">Transmembrane helix</keyword>
<evidence type="ECO:0000256" key="6">
    <source>
        <dbReference type="ARBA" id="ARBA00023136"/>
    </source>
</evidence>
<evidence type="ECO:0000256" key="7">
    <source>
        <dbReference type="ARBA" id="ARBA00023315"/>
    </source>
</evidence>
<evidence type="ECO:0000256" key="3">
    <source>
        <dbReference type="ARBA" id="ARBA00022692"/>
    </source>
</evidence>
<comment type="caution">
    <text evidence="8">The sequence shown here is derived from an EMBL/GenBank/DDBJ whole genome shotgun (WGS) entry which is preliminary data.</text>
</comment>
<evidence type="ECO:0000256" key="4">
    <source>
        <dbReference type="ARBA" id="ARBA00022824"/>
    </source>
</evidence>
<keyword evidence="2" id="KW-0808">Transferase</keyword>
<dbReference type="PANTHER" id="PTHR13906:SF23">
    <property type="entry name" value="PORCUPINE O-ACYLTRANSFERASE LIKE"/>
    <property type="match status" value="1"/>
</dbReference>
<evidence type="ECO:0000256" key="5">
    <source>
        <dbReference type="ARBA" id="ARBA00022989"/>
    </source>
</evidence>
<dbReference type="InterPro" id="IPR004299">
    <property type="entry name" value="MBOAT_fam"/>
</dbReference>
<dbReference type="InterPro" id="IPR049941">
    <property type="entry name" value="LPLAT_7/PORCN-like"/>
</dbReference>
<comment type="subcellular location">
    <subcellularLocation>
        <location evidence="1">Endoplasmic reticulum membrane</location>
        <topology evidence="1">Multi-pass membrane protein</topology>
    </subcellularLocation>
</comment>
<dbReference type="Proteomes" id="UP001434883">
    <property type="component" value="Unassembled WGS sequence"/>
</dbReference>
<keyword evidence="3" id="KW-0812">Transmembrane</keyword>
<evidence type="ECO:0000256" key="1">
    <source>
        <dbReference type="ARBA" id="ARBA00004477"/>
    </source>
</evidence>
<dbReference type="PANTHER" id="PTHR13906">
    <property type="entry name" value="PORCUPINE"/>
    <property type="match status" value="1"/>
</dbReference>
<name>A0ABV0S8W2_9TELE</name>
<organism evidence="8 9">
    <name type="scientific">Xenoophorus captivus</name>
    <dbReference type="NCBI Taxonomy" id="1517983"/>
    <lineage>
        <taxon>Eukaryota</taxon>
        <taxon>Metazoa</taxon>
        <taxon>Chordata</taxon>
        <taxon>Craniata</taxon>
        <taxon>Vertebrata</taxon>
        <taxon>Euteleostomi</taxon>
        <taxon>Actinopterygii</taxon>
        <taxon>Neopterygii</taxon>
        <taxon>Teleostei</taxon>
        <taxon>Neoteleostei</taxon>
        <taxon>Acanthomorphata</taxon>
        <taxon>Ovalentaria</taxon>
        <taxon>Atherinomorphae</taxon>
        <taxon>Cyprinodontiformes</taxon>
        <taxon>Goodeidae</taxon>
        <taxon>Xenoophorus</taxon>
    </lineage>
</organism>
<reference evidence="8 9" key="1">
    <citation type="submission" date="2021-06" db="EMBL/GenBank/DDBJ databases">
        <authorList>
            <person name="Palmer J.M."/>
        </authorList>
    </citation>
    <scope>NUCLEOTIDE SEQUENCE [LARGE SCALE GENOMIC DNA]</scope>
    <source>
        <strain evidence="8 9">XC_2019</strain>
        <tissue evidence="8">Muscle</tissue>
    </source>
</reference>
<keyword evidence="4" id="KW-0256">Endoplasmic reticulum</keyword>
<feature type="non-terminal residue" evidence="8">
    <location>
        <position position="1"/>
    </location>
</feature>
<keyword evidence="6" id="KW-0472">Membrane</keyword>
<evidence type="ECO:0000313" key="8">
    <source>
        <dbReference type="EMBL" id="MEQ2216635.1"/>
    </source>
</evidence>
<sequence>NMSIVKPLSVEMPRSMVLVVISWNIPMSQWLKNYVFKTSMKLGTFPAILVTYSASALLHVSHI</sequence>
<accession>A0ABV0S8W2</accession>
<evidence type="ECO:0000256" key="2">
    <source>
        <dbReference type="ARBA" id="ARBA00022679"/>
    </source>
</evidence>
<keyword evidence="7" id="KW-0012">Acyltransferase</keyword>
<dbReference type="Pfam" id="PF03062">
    <property type="entry name" value="MBOAT"/>
    <property type="match status" value="1"/>
</dbReference>
<evidence type="ECO:0008006" key="10">
    <source>
        <dbReference type="Google" id="ProtNLM"/>
    </source>
</evidence>
<keyword evidence="9" id="KW-1185">Reference proteome</keyword>
<dbReference type="EMBL" id="JAHRIN010071377">
    <property type="protein sequence ID" value="MEQ2216635.1"/>
    <property type="molecule type" value="Genomic_DNA"/>
</dbReference>
<gene>
    <name evidence="8" type="ORF">XENOCAPTIV_019584</name>
</gene>
<proteinExistence type="predicted"/>
<evidence type="ECO:0000313" key="9">
    <source>
        <dbReference type="Proteomes" id="UP001434883"/>
    </source>
</evidence>